<evidence type="ECO:0000313" key="3">
    <source>
        <dbReference type="Proteomes" id="UP001161276"/>
    </source>
</evidence>
<evidence type="ECO:0000256" key="1">
    <source>
        <dbReference type="SAM" id="MobiDB-lite"/>
    </source>
</evidence>
<reference evidence="2" key="1">
    <citation type="submission" date="2022-09" db="EMBL/GenBank/DDBJ databases">
        <title>Intensive care unit water sources are persistently colonized with multi-drug resistant bacteria and are the site of extensive horizontal gene transfer of antibiotic resistance genes.</title>
        <authorList>
            <person name="Diorio-Toth L."/>
        </authorList>
    </citation>
    <scope>NUCLEOTIDE SEQUENCE</scope>
    <source>
        <strain evidence="2">GD03676</strain>
    </source>
</reference>
<feature type="compositionally biased region" description="Polar residues" evidence="1">
    <location>
        <begin position="1"/>
        <end position="12"/>
    </location>
</feature>
<evidence type="ECO:0000313" key="2">
    <source>
        <dbReference type="EMBL" id="MDH2054498.1"/>
    </source>
</evidence>
<dbReference type="Proteomes" id="UP001161276">
    <property type="component" value="Unassembled WGS sequence"/>
</dbReference>
<organism evidence="2 3">
    <name type="scientific">Achromobacter marplatensis</name>
    <dbReference type="NCBI Taxonomy" id="470868"/>
    <lineage>
        <taxon>Bacteria</taxon>
        <taxon>Pseudomonadati</taxon>
        <taxon>Pseudomonadota</taxon>
        <taxon>Betaproteobacteria</taxon>
        <taxon>Burkholderiales</taxon>
        <taxon>Alcaligenaceae</taxon>
        <taxon>Achromobacter</taxon>
    </lineage>
</organism>
<sequence length="69" mass="7355">MTIQPISRQATPVTAERQPSARMPARTVAARLVPGHRNSIADVLATPGAADIELELPQRRRPAAAADFA</sequence>
<comment type="caution">
    <text evidence="2">The sequence shown here is derived from an EMBL/GenBank/DDBJ whole genome shotgun (WGS) entry which is preliminary data.</text>
</comment>
<name>A0AA43B3M3_9BURK</name>
<proteinExistence type="predicted"/>
<dbReference type="RefSeq" id="WP_006226178.1">
    <property type="nucleotide sequence ID" value="NZ_ALJE01000027.1"/>
</dbReference>
<gene>
    <name evidence="2" type="ORF">N5K24_29145</name>
</gene>
<dbReference type="EMBL" id="JAOCKG010000023">
    <property type="protein sequence ID" value="MDH2054498.1"/>
    <property type="molecule type" value="Genomic_DNA"/>
</dbReference>
<feature type="region of interest" description="Disordered" evidence="1">
    <location>
        <begin position="1"/>
        <end position="24"/>
    </location>
</feature>
<accession>A0AA43B3M3</accession>
<dbReference type="AlphaFoldDB" id="A0AA43B3M3"/>
<protein>
    <submittedName>
        <fullName evidence="2">Uncharacterized protein</fullName>
    </submittedName>
</protein>